<feature type="transmembrane region" description="Helical" evidence="1">
    <location>
        <begin position="6"/>
        <end position="27"/>
    </location>
</feature>
<keyword evidence="1" id="KW-1133">Transmembrane helix</keyword>
<dbReference type="RefSeq" id="WP_281182924.1">
    <property type="nucleotide sequence ID" value="NZ_FNES01000021.1"/>
</dbReference>
<dbReference type="AlphaFoldDB" id="A0A1G9DEB9"/>
<organism evidence="2 3">
    <name type="scientific">Billgrantia gudaonensis</name>
    <dbReference type="NCBI Taxonomy" id="376427"/>
    <lineage>
        <taxon>Bacteria</taxon>
        <taxon>Pseudomonadati</taxon>
        <taxon>Pseudomonadota</taxon>
        <taxon>Gammaproteobacteria</taxon>
        <taxon>Oceanospirillales</taxon>
        <taxon>Halomonadaceae</taxon>
        <taxon>Billgrantia</taxon>
    </lineage>
</organism>
<evidence type="ECO:0000313" key="2">
    <source>
        <dbReference type="EMBL" id="SDK62187.1"/>
    </source>
</evidence>
<accession>A0A1G9DEB9</accession>
<protein>
    <submittedName>
        <fullName evidence="2">Uncharacterized protein</fullName>
    </submittedName>
</protein>
<name>A0A1G9DEB9_9GAMM</name>
<sequence>MTTSFLLMMGGALVVLAALHWLLFRLVKRAMARSERDARSDG</sequence>
<evidence type="ECO:0000313" key="3">
    <source>
        <dbReference type="Proteomes" id="UP000198525"/>
    </source>
</evidence>
<gene>
    <name evidence="2" type="ORF">SAMN04487954_12132</name>
</gene>
<dbReference type="Proteomes" id="UP000198525">
    <property type="component" value="Unassembled WGS sequence"/>
</dbReference>
<dbReference type="EMBL" id="FNES01000021">
    <property type="protein sequence ID" value="SDK62187.1"/>
    <property type="molecule type" value="Genomic_DNA"/>
</dbReference>
<keyword evidence="1" id="KW-0812">Transmembrane</keyword>
<proteinExistence type="predicted"/>
<dbReference type="STRING" id="376427.SAMN04487954_12132"/>
<reference evidence="2 3" key="1">
    <citation type="submission" date="2016-10" db="EMBL/GenBank/DDBJ databases">
        <authorList>
            <person name="de Groot N.N."/>
        </authorList>
    </citation>
    <scope>NUCLEOTIDE SEQUENCE [LARGE SCALE GENOMIC DNA]</scope>
    <source>
        <strain evidence="2 3">CGMCC 1.6133</strain>
    </source>
</reference>
<evidence type="ECO:0000256" key="1">
    <source>
        <dbReference type="SAM" id="Phobius"/>
    </source>
</evidence>
<keyword evidence="1" id="KW-0472">Membrane</keyword>
<keyword evidence="3" id="KW-1185">Reference proteome</keyword>